<dbReference type="Pfam" id="PF07715">
    <property type="entry name" value="Plug"/>
    <property type="match status" value="1"/>
</dbReference>
<evidence type="ECO:0000259" key="9">
    <source>
        <dbReference type="Pfam" id="PF07715"/>
    </source>
</evidence>
<evidence type="ECO:0000313" key="11">
    <source>
        <dbReference type="Proteomes" id="UP000192746"/>
    </source>
</evidence>
<dbReference type="InterPro" id="IPR008969">
    <property type="entry name" value="CarboxyPept-like_regulatory"/>
</dbReference>
<keyword evidence="2 7" id="KW-0813">Transport</keyword>
<dbReference type="Gene3D" id="2.60.40.1120">
    <property type="entry name" value="Carboxypeptidase-like, regulatory domain"/>
    <property type="match status" value="1"/>
</dbReference>
<accession>A0A1Y1T5J9</accession>
<keyword evidence="3 7" id="KW-1134">Transmembrane beta strand</keyword>
<dbReference type="GO" id="GO:0009279">
    <property type="term" value="C:cell outer membrane"/>
    <property type="evidence" value="ECO:0007669"/>
    <property type="project" value="UniProtKB-SubCell"/>
</dbReference>
<dbReference type="RefSeq" id="WP_084841301.1">
    <property type="nucleotide sequence ID" value="NZ_ARYN01000007.1"/>
</dbReference>
<dbReference type="AlphaFoldDB" id="A0A1Y1T5J9"/>
<dbReference type="Gene3D" id="2.170.130.10">
    <property type="entry name" value="TonB-dependent receptor, plug domain"/>
    <property type="match status" value="1"/>
</dbReference>
<protein>
    <recommendedName>
        <fullName evidence="9">TonB-dependent receptor plug domain-containing protein</fullName>
    </recommendedName>
</protein>
<dbReference type="SUPFAM" id="SSF49464">
    <property type="entry name" value="Carboxypeptidase regulatory domain-like"/>
    <property type="match status" value="1"/>
</dbReference>
<evidence type="ECO:0000256" key="6">
    <source>
        <dbReference type="ARBA" id="ARBA00023237"/>
    </source>
</evidence>
<dbReference type="NCBIfam" id="TIGR04056">
    <property type="entry name" value="OMP_RagA_SusC"/>
    <property type="match status" value="1"/>
</dbReference>
<comment type="caution">
    <text evidence="10">The sequence shown here is derived from an EMBL/GenBank/DDBJ whole genome shotgun (WGS) entry which is preliminary data.</text>
</comment>
<keyword evidence="5 7" id="KW-0472">Membrane</keyword>
<reference evidence="10 11" key="1">
    <citation type="submission" date="2013-04" db="EMBL/GenBank/DDBJ databases">
        <title>Zunongwangia sp. 22II14-10F7 Genome Sequencing.</title>
        <authorList>
            <person name="Lai Q."/>
            <person name="Shao Z."/>
        </authorList>
    </citation>
    <scope>NUCLEOTIDE SEQUENCE [LARGE SCALE GENOMIC DNA]</scope>
    <source>
        <strain evidence="10 11">22II14-10F7</strain>
    </source>
</reference>
<dbReference type="SUPFAM" id="SSF56935">
    <property type="entry name" value="Porins"/>
    <property type="match status" value="1"/>
</dbReference>
<dbReference type="Pfam" id="PF13715">
    <property type="entry name" value="CarbopepD_reg_2"/>
    <property type="match status" value="1"/>
</dbReference>
<evidence type="ECO:0000256" key="1">
    <source>
        <dbReference type="ARBA" id="ARBA00004571"/>
    </source>
</evidence>
<evidence type="ECO:0000313" key="10">
    <source>
        <dbReference type="EMBL" id="ORL45713.1"/>
    </source>
</evidence>
<feature type="signal peptide" evidence="8">
    <location>
        <begin position="1"/>
        <end position="22"/>
    </location>
</feature>
<dbReference type="Proteomes" id="UP000192746">
    <property type="component" value="Unassembled WGS sequence"/>
</dbReference>
<dbReference type="InterPro" id="IPR036942">
    <property type="entry name" value="Beta-barrel_TonB_sf"/>
</dbReference>
<sequence length="1040" mass="114509">MKKKTTILLAFLLALVSQVALAYQQNTVTGTVTDSDGLPIPGVNVIVKGTNNGVQTDFDGVYSIDATEGDILVFSFIGLKTAEYPVSNVSTIDVTLEEDASQLSEVVVTALGIERDKQSLGFAQQTVEGNTLTKSRQTDLNNALAGKVAGVQFNGAASSGFSNSNIRLRGNTGVLYIVDNIKVGSSSNINTDDIAEMSVLKGAAATALYGPEGINGVIIITTKSAEAGESLITINHSTAFEEIAELPEYQNEYGGGYDQTFPTFSYDPAVHPADWSSFDGQPMVEYYADESWGPRMDGTPVRHWDSWIQGDPEFGQLRPFSPNPDNIENFFRTGITNNTNLTLAKGGEDYSVRASIQRVGRESVIPGADQNRVQATLNTTLQINDKLEGFANVSYQDRRTTNFVTTGYGNVASNFNQWWQRQLDMDRVENYRRDGQIVSWNINSPTDTRPLYWDSPYLSIYEGKSPQTKNSIYGKIGLNYEIFSDLKASIELRKNYQAYENSGRNPWGGLSTPYYGENESTESTDELFGILTYDHDLSDSFDITANLGFELQDYNYKSISGSTTGGLQADGHYSLNTSVGRPNVSSYKSDRKRQSVFAKASIGYEGILYLDGSARLDWQSTAAADDNRVETYGGSFSFIFSKLLESNDILTFGKLRASIAQAPQFPDIYDIVQTYNVGTPYSNYGSLSYPGTLVNPRLIGGVREEVEFGTELKFVNSRIGLDVTYFEKTDDQLPVSVSLDGSTGYTATRSNDGRQKYKGWEVSLNLVPVRSDDFEWNFTTNFATLERTVEAIAPGITTNVLRSTWGGTSLQERVGEEWGAIYGRKYARDEDGNILLSSAGQPRYESSQYLGNVLPDFTGGMSHFLQYKNLSLSFDIDFQKGGKIFSTTKMFNAYSGLSIETVGNNDLGNPLRDPVTGGADSGGILVEGVDETTGEPASYHVNAQTYYESYMFGLGEEWLYNNSYVKLRQARIDYSLPSDLLSNTPFKDVNIGAYANNLWLIYSSIDGIDTSEIEDPDYAWTEGGQLPMARTIGLNVTLSF</sequence>
<dbReference type="InterPro" id="IPR037066">
    <property type="entry name" value="Plug_dom_sf"/>
</dbReference>
<keyword evidence="11" id="KW-1185">Reference proteome</keyword>
<dbReference type="InterPro" id="IPR023997">
    <property type="entry name" value="TonB-dep_OMP_SusC/RagA_CS"/>
</dbReference>
<dbReference type="InterPro" id="IPR039426">
    <property type="entry name" value="TonB-dep_rcpt-like"/>
</dbReference>
<feature type="chain" id="PRO_5012192151" description="TonB-dependent receptor plug domain-containing protein" evidence="8">
    <location>
        <begin position="23"/>
        <end position="1040"/>
    </location>
</feature>
<proteinExistence type="inferred from homology"/>
<evidence type="ECO:0000256" key="3">
    <source>
        <dbReference type="ARBA" id="ARBA00022452"/>
    </source>
</evidence>
<dbReference type="NCBIfam" id="TIGR04057">
    <property type="entry name" value="SusC_RagA_signa"/>
    <property type="match status" value="1"/>
</dbReference>
<evidence type="ECO:0000256" key="7">
    <source>
        <dbReference type="PROSITE-ProRule" id="PRU01360"/>
    </source>
</evidence>
<keyword evidence="8" id="KW-0732">Signal</keyword>
<dbReference type="PROSITE" id="PS52016">
    <property type="entry name" value="TONB_DEPENDENT_REC_3"/>
    <property type="match status" value="1"/>
</dbReference>
<feature type="domain" description="TonB-dependent receptor plug" evidence="9">
    <location>
        <begin position="117"/>
        <end position="217"/>
    </location>
</feature>
<dbReference type="Gene3D" id="2.40.170.20">
    <property type="entry name" value="TonB-dependent receptor, beta-barrel domain"/>
    <property type="match status" value="1"/>
</dbReference>
<dbReference type="EMBL" id="ARYN01000007">
    <property type="protein sequence ID" value="ORL45713.1"/>
    <property type="molecule type" value="Genomic_DNA"/>
</dbReference>
<comment type="subcellular location">
    <subcellularLocation>
        <location evidence="1 7">Cell outer membrane</location>
        <topology evidence="1 7">Multi-pass membrane protein</topology>
    </subcellularLocation>
</comment>
<dbReference type="InterPro" id="IPR012910">
    <property type="entry name" value="Plug_dom"/>
</dbReference>
<evidence type="ECO:0000256" key="8">
    <source>
        <dbReference type="SAM" id="SignalP"/>
    </source>
</evidence>
<evidence type="ECO:0000256" key="4">
    <source>
        <dbReference type="ARBA" id="ARBA00022692"/>
    </source>
</evidence>
<keyword evidence="6 7" id="KW-0998">Cell outer membrane</keyword>
<gene>
    <name evidence="10" type="ORF">IIF7_08680</name>
</gene>
<name>A0A1Y1T5J9_9FLAO</name>
<dbReference type="InterPro" id="IPR023996">
    <property type="entry name" value="TonB-dep_OMP_SusC/RagA"/>
</dbReference>
<dbReference type="OrthoDB" id="9768177at2"/>
<keyword evidence="4 7" id="KW-0812">Transmembrane</keyword>
<comment type="similarity">
    <text evidence="7">Belongs to the TonB-dependent receptor family.</text>
</comment>
<evidence type="ECO:0000256" key="2">
    <source>
        <dbReference type="ARBA" id="ARBA00022448"/>
    </source>
</evidence>
<dbReference type="STRING" id="1185767.IIF7_08680"/>
<evidence type="ECO:0000256" key="5">
    <source>
        <dbReference type="ARBA" id="ARBA00023136"/>
    </source>
</evidence>
<organism evidence="10 11">
    <name type="scientific">Zunongwangia atlantica 22II14-10F7</name>
    <dbReference type="NCBI Taxonomy" id="1185767"/>
    <lineage>
        <taxon>Bacteria</taxon>
        <taxon>Pseudomonadati</taxon>
        <taxon>Bacteroidota</taxon>
        <taxon>Flavobacteriia</taxon>
        <taxon>Flavobacteriales</taxon>
        <taxon>Flavobacteriaceae</taxon>
        <taxon>Zunongwangia</taxon>
    </lineage>
</organism>